<evidence type="ECO:0000313" key="2">
    <source>
        <dbReference type="Proteomes" id="UP000004994"/>
    </source>
</evidence>
<accession>A0A3Q7GYF3</accession>
<reference evidence="1" key="2">
    <citation type="submission" date="2019-01" db="UniProtKB">
        <authorList>
            <consortium name="EnsemblPlants"/>
        </authorList>
    </citation>
    <scope>IDENTIFICATION</scope>
    <source>
        <strain evidence="1">cv. Heinz 1706</strain>
    </source>
</reference>
<reference evidence="1" key="1">
    <citation type="journal article" date="2012" name="Nature">
        <title>The tomato genome sequence provides insights into fleshy fruit evolution.</title>
        <authorList>
            <consortium name="Tomato Genome Consortium"/>
        </authorList>
    </citation>
    <scope>NUCLEOTIDE SEQUENCE [LARGE SCALE GENOMIC DNA]</scope>
    <source>
        <strain evidence="1">cv. Heinz 1706</strain>
    </source>
</reference>
<evidence type="ECO:0000313" key="1">
    <source>
        <dbReference type="EnsemblPlants" id="Solyc06g064445.1.1"/>
    </source>
</evidence>
<proteinExistence type="predicted"/>
<dbReference type="AlphaFoldDB" id="A0A3Q7GYF3"/>
<protein>
    <submittedName>
        <fullName evidence="1">Uncharacterized protein</fullName>
    </submittedName>
</protein>
<dbReference type="InParanoid" id="A0A3Q7GYF3"/>
<keyword evidence="2" id="KW-1185">Reference proteome</keyword>
<organism evidence="1">
    <name type="scientific">Solanum lycopersicum</name>
    <name type="common">Tomato</name>
    <name type="synonym">Lycopersicon esculentum</name>
    <dbReference type="NCBI Taxonomy" id="4081"/>
    <lineage>
        <taxon>Eukaryota</taxon>
        <taxon>Viridiplantae</taxon>
        <taxon>Streptophyta</taxon>
        <taxon>Embryophyta</taxon>
        <taxon>Tracheophyta</taxon>
        <taxon>Spermatophyta</taxon>
        <taxon>Magnoliopsida</taxon>
        <taxon>eudicotyledons</taxon>
        <taxon>Gunneridae</taxon>
        <taxon>Pentapetalae</taxon>
        <taxon>asterids</taxon>
        <taxon>lamiids</taxon>
        <taxon>Solanales</taxon>
        <taxon>Solanaceae</taxon>
        <taxon>Solanoideae</taxon>
        <taxon>Solaneae</taxon>
        <taxon>Solanum</taxon>
        <taxon>Solanum subgen. Lycopersicon</taxon>
    </lineage>
</organism>
<dbReference type="Proteomes" id="UP000004994">
    <property type="component" value="Chromosome 6"/>
</dbReference>
<dbReference type="Gramene" id="Solyc06g064445.1.1">
    <property type="protein sequence ID" value="Solyc06g064445.1.1"/>
    <property type="gene ID" value="Solyc06g064445.1"/>
</dbReference>
<name>A0A3Q7GYF3_SOLLC</name>
<sequence>MQALTSYGDLTEPFCLPFPERSRNFMSLMNFDLRKTGTICVPFLLWVLALNLIDLLENPHNTQSCSGISVQALVGARIDWRQRGQAVWNWLVYVFWRQGPMSPYSICILQIDEWTKKRYCQYLTPKGTMPKMTPRSREMLRQTEGSHFCMANLAISLVSA</sequence>
<dbReference type="EnsemblPlants" id="Solyc06g064445.1.1">
    <property type="protein sequence ID" value="Solyc06g064445.1.1"/>
    <property type="gene ID" value="Solyc06g064445.1"/>
</dbReference>